<evidence type="ECO:0000256" key="2">
    <source>
        <dbReference type="ARBA" id="ARBA00006432"/>
    </source>
</evidence>
<dbReference type="Pfam" id="PF00501">
    <property type="entry name" value="AMP-binding"/>
    <property type="match status" value="1"/>
</dbReference>
<comment type="subcellular location">
    <subcellularLocation>
        <location evidence="1">Peroxisome</location>
    </subcellularLocation>
</comment>
<dbReference type="InterPro" id="IPR000873">
    <property type="entry name" value="AMP-dep_synth/lig_dom"/>
</dbReference>
<dbReference type="AlphaFoldDB" id="A0AAW1UBB9"/>
<evidence type="ECO:0000256" key="1">
    <source>
        <dbReference type="ARBA" id="ARBA00004275"/>
    </source>
</evidence>
<dbReference type="PANTHER" id="PTHR24096">
    <property type="entry name" value="LONG-CHAIN-FATTY-ACID--COA LIGASE"/>
    <property type="match status" value="1"/>
</dbReference>
<feature type="region of interest" description="Disordered" evidence="5">
    <location>
        <begin position="1"/>
        <end position="20"/>
    </location>
</feature>
<evidence type="ECO:0000313" key="7">
    <source>
        <dbReference type="EMBL" id="KAK9878017.1"/>
    </source>
</evidence>
<evidence type="ECO:0000256" key="4">
    <source>
        <dbReference type="ARBA" id="ARBA00023140"/>
    </source>
</evidence>
<sequence>MYSSSSSENSKQNKEEEYAEDDNPLIVKRFGELELPQYGLGYEIFQAMKRNSLRVAQYIADTNHTETFGELLENCIRVAINLKYDQFSADDAIGLSSINHQYTCVPYIAAMFLGVKVVAFDTSLSVTDRIYLFQQLAPKVLFVDVDILPSIEESISKGGFNIKIVVFGEDGNGHIIFSDYLVATEEEISNFEPIKLQSNRDTAAILFSSGTTGMPKGICVSHYGLLSQALLVILSGDTGDDENPVIMTFTELYWISSIDFLMAALVGGIARVIAANYDPEELWGHIEKYRVCFCIQLQFTLFR</sequence>
<dbReference type="GO" id="GO:0005777">
    <property type="term" value="C:peroxisome"/>
    <property type="evidence" value="ECO:0007669"/>
    <property type="project" value="UniProtKB-SubCell"/>
</dbReference>
<keyword evidence="3" id="KW-0436">Ligase</keyword>
<dbReference type="InterPro" id="IPR020845">
    <property type="entry name" value="AMP-binding_CS"/>
</dbReference>
<organism evidence="7 8">
    <name type="scientific">Henosepilachna vigintioctopunctata</name>
    <dbReference type="NCBI Taxonomy" id="420089"/>
    <lineage>
        <taxon>Eukaryota</taxon>
        <taxon>Metazoa</taxon>
        <taxon>Ecdysozoa</taxon>
        <taxon>Arthropoda</taxon>
        <taxon>Hexapoda</taxon>
        <taxon>Insecta</taxon>
        <taxon>Pterygota</taxon>
        <taxon>Neoptera</taxon>
        <taxon>Endopterygota</taxon>
        <taxon>Coleoptera</taxon>
        <taxon>Polyphaga</taxon>
        <taxon>Cucujiformia</taxon>
        <taxon>Coccinelloidea</taxon>
        <taxon>Coccinellidae</taxon>
        <taxon>Epilachninae</taxon>
        <taxon>Epilachnini</taxon>
        <taxon>Henosepilachna</taxon>
    </lineage>
</organism>
<keyword evidence="4" id="KW-0576">Peroxisome</keyword>
<dbReference type="PROSITE" id="PS00455">
    <property type="entry name" value="AMP_BINDING"/>
    <property type="match status" value="1"/>
</dbReference>
<dbReference type="GO" id="GO:0016405">
    <property type="term" value="F:CoA-ligase activity"/>
    <property type="evidence" value="ECO:0007669"/>
    <property type="project" value="TreeGrafter"/>
</dbReference>
<dbReference type="Gene3D" id="3.40.50.12780">
    <property type="entry name" value="N-terminal domain of ligase-like"/>
    <property type="match status" value="1"/>
</dbReference>
<name>A0AAW1UBB9_9CUCU</name>
<dbReference type="PANTHER" id="PTHR24096:SF149">
    <property type="entry name" value="AMP-BINDING DOMAIN-CONTAINING PROTEIN-RELATED"/>
    <property type="match status" value="1"/>
</dbReference>
<reference evidence="7 8" key="1">
    <citation type="submission" date="2023-03" db="EMBL/GenBank/DDBJ databases">
        <title>Genome insight into feeding habits of ladybird beetles.</title>
        <authorList>
            <person name="Li H.-S."/>
            <person name="Huang Y.-H."/>
            <person name="Pang H."/>
        </authorList>
    </citation>
    <scope>NUCLEOTIDE SEQUENCE [LARGE SCALE GENOMIC DNA]</scope>
    <source>
        <strain evidence="7">SYSU_2023b</strain>
        <tissue evidence="7">Whole body</tissue>
    </source>
</reference>
<protein>
    <recommendedName>
        <fullName evidence="6">AMP-dependent synthetase/ligase domain-containing protein</fullName>
    </recommendedName>
</protein>
<proteinExistence type="inferred from homology"/>
<dbReference type="Proteomes" id="UP001431783">
    <property type="component" value="Unassembled WGS sequence"/>
</dbReference>
<dbReference type="InterPro" id="IPR042099">
    <property type="entry name" value="ANL_N_sf"/>
</dbReference>
<gene>
    <name evidence="7" type="ORF">WA026_020645</name>
</gene>
<comment type="similarity">
    <text evidence="2">Belongs to the ATP-dependent AMP-binding enzyme family.</text>
</comment>
<dbReference type="EMBL" id="JARQZJ010000045">
    <property type="protein sequence ID" value="KAK9878017.1"/>
    <property type="molecule type" value="Genomic_DNA"/>
</dbReference>
<evidence type="ECO:0000256" key="3">
    <source>
        <dbReference type="ARBA" id="ARBA00022598"/>
    </source>
</evidence>
<feature type="compositionally biased region" description="Low complexity" evidence="5">
    <location>
        <begin position="1"/>
        <end position="10"/>
    </location>
</feature>
<evidence type="ECO:0000259" key="6">
    <source>
        <dbReference type="Pfam" id="PF00501"/>
    </source>
</evidence>
<keyword evidence="8" id="KW-1185">Reference proteome</keyword>
<comment type="caution">
    <text evidence="7">The sequence shown here is derived from an EMBL/GenBank/DDBJ whole genome shotgun (WGS) entry which is preliminary data.</text>
</comment>
<dbReference type="SUPFAM" id="SSF56801">
    <property type="entry name" value="Acetyl-CoA synthetase-like"/>
    <property type="match status" value="1"/>
</dbReference>
<feature type="domain" description="AMP-dependent synthetase/ligase" evidence="6">
    <location>
        <begin position="54"/>
        <end position="293"/>
    </location>
</feature>
<accession>A0AAW1UBB9</accession>
<evidence type="ECO:0000313" key="8">
    <source>
        <dbReference type="Proteomes" id="UP001431783"/>
    </source>
</evidence>
<evidence type="ECO:0000256" key="5">
    <source>
        <dbReference type="SAM" id="MobiDB-lite"/>
    </source>
</evidence>